<proteinExistence type="inferred from homology"/>
<dbReference type="Gene3D" id="1.10.443.10">
    <property type="entry name" value="Intergrase catalytic core"/>
    <property type="match status" value="1"/>
</dbReference>
<dbReference type="Proteomes" id="UP000564385">
    <property type="component" value="Unassembled WGS sequence"/>
</dbReference>
<dbReference type="SUPFAM" id="SSF56349">
    <property type="entry name" value="DNA breaking-rejoining enzymes"/>
    <property type="match status" value="1"/>
</dbReference>
<evidence type="ECO:0000259" key="6">
    <source>
        <dbReference type="PROSITE" id="PS51898"/>
    </source>
</evidence>
<evidence type="ECO:0000256" key="3">
    <source>
        <dbReference type="ARBA" id="ARBA00023125"/>
    </source>
</evidence>
<evidence type="ECO:0000256" key="4">
    <source>
        <dbReference type="ARBA" id="ARBA00023172"/>
    </source>
</evidence>
<organism evidence="8 9">
    <name type="scientific">Tunturiibacter lichenicola</name>
    <dbReference type="NCBI Taxonomy" id="2051959"/>
    <lineage>
        <taxon>Bacteria</taxon>
        <taxon>Pseudomonadati</taxon>
        <taxon>Acidobacteriota</taxon>
        <taxon>Terriglobia</taxon>
        <taxon>Terriglobales</taxon>
        <taxon>Acidobacteriaceae</taxon>
        <taxon>Tunturiibacter</taxon>
    </lineage>
</organism>
<evidence type="ECO:0000313" key="8">
    <source>
        <dbReference type="EMBL" id="NYF88892.1"/>
    </source>
</evidence>
<comment type="similarity">
    <text evidence="1">Belongs to the 'phage' integrase family.</text>
</comment>
<keyword evidence="2" id="KW-0229">DNA integration</keyword>
<feature type="domain" description="Core-binding (CB)" evidence="7">
    <location>
        <begin position="21"/>
        <end position="102"/>
    </location>
</feature>
<dbReference type="GO" id="GO:0015074">
    <property type="term" value="P:DNA integration"/>
    <property type="evidence" value="ECO:0007669"/>
    <property type="project" value="UniProtKB-KW"/>
</dbReference>
<accession>A0A852VH82</accession>
<keyword evidence="3 5" id="KW-0238">DNA-binding</keyword>
<feature type="domain" description="Tyr recombinase" evidence="6">
    <location>
        <begin position="123"/>
        <end position="321"/>
    </location>
</feature>
<dbReference type="InterPro" id="IPR013762">
    <property type="entry name" value="Integrase-like_cat_sf"/>
</dbReference>
<dbReference type="InterPro" id="IPR044068">
    <property type="entry name" value="CB"/>
</dbReference>
<name>A0A852VH82_9BACT</name>
<evidence type="ECO:0000256" key="2">
    <source>
        <dbReference type="ARBA" id="ARBA00022908"/>
    </source>
</evidence>
<dbReference type="InterPro" id="IPR002104">
    <property type="entry name" value="Integrase_catalytic"/>
</dbReference>
<evidence type="ECO:0000259" key="7">
    <source>
        <dbReference type="PROSITE" id="PS51900"/>
    </source>
</evidence>
<dbReference type="InterPro" id="IPR010998">
    <property type="entry name" value="Integrase_recombinase_N"/>
</dbReference>
<evidence type="ECO:0000256" key="5">
    <source>
        <dbReference type="PROSITE-ProRule" id="PRU01248"/>
    </source>
</evidence>
<dbReference type="AlphaFoldDB" id="A0A852VH82"/>
<protein>
    <submittedName>
        <fullName evidence="8">Integrase</fullName>
    </submittedName>
</protein>
<dbReference type="GO" id="GO:0006310">
    <property type="term" value="P:DNA recombination"/>
    <property type="evidence" value="ECO:0007669"/>
    <property type="project" value="UniProtKB-KW"/>
</dbReference>
<dbReference type="Gene3D" id="1.10.150.130">
    <property type="match status" value="1"/>
</dbReference>
<gene>
    <name evidence="8" type="ORF">HDF08_000959</name>
</gene>
<evidence type="ECO:0000256" key="1">
    <source>
        <dbReference type="ARBA" id="ARBA00008857"/>
    </source>
</evidence>
<dbReference type="InterPro" id="IPR050090">
    <property type="entry name" value="Tyrosine_recombinase_XerCD"/>
</dbReference>
<dbReference type="PANTHER" id="PTHR30349:SF64">
    <property type="entry name" value="PROPHAGE INTEGRASE INTD-RELATED"/>
    <property type="match status" value="1"/>
</dbReference>
<dbReference type="GO" id="GO:0003677">
    <property type="term" value="F:DNA binding"/>
    <property type="evidence" value="ECO:0007669"/>
    <property type="project" value="UniProtKB-UniRule"/>
</dbReference>
<reference evidence="8 9" key="1">
    <citation type="submission" date="2020-07" db="EMBL/GenBank/DDBJ databases">
        <title>Genomic Encyclopedia of Type Strains, Phase IV (KMG-V): Genome sequencing to study the core and pangenomes of soil and plant-associated prokaryotes.</title>
        <authorList>
            <person name="Whitman W."/>
        </authorList>
    </citation>
    <scope>NUCLEOTIDE SEQUENCE [LARGE SCALE GENOMIC DNA]</scope>
    <source>
        <strain evidence="8 9">M8UP22</strain>
    </source>
</reference>
<keyword evidence="4" id="KW-0233">DNA recombination</keyword>
<dbReference type="PANTHER" id="PTHR30349">
    <property type="entry name" value="PHAGE INTEGRASE-RELATED"/>
    <property type="match status" value="1"/>
</dbReference>
<evidence type="ECO:0000313" key="9">
    <source>
        <dbReference type="Proteomes" id="UP000564385"/>
    </source>
</evidence>
<dbReference type="Pfam" id="PF00589">
    <property type="entry name" value="Phage_integrase"/>
    <property type="match status" value="1"/>
</dbReference>
<sequence>MKVRLSEITTGTFIGPQAEKIKVAELAEDFLREYRINERKSIDDATARWNLHLEPFFGARKAIDVSSDLISRYVDQRQHEGAKNATINREVAALKRMFRLGQQSTPAKVLRMPHFPHLRENNVRKGFLEDSQYRKLVEGQELWFRTIVECGRTYGWRISELLSMKVKQVDLMQRVIRLDPGTTKNNDGREVFMTDALYLLLGACVEGKGAEDAVFTRPNGIPVRTLRDAWEKACTAAGVGQFICVDCATPVQTGAPCQKCSGKRTKYTGLIFHDLRRTAARNLRRAGISETVIMKIGGWRTRSVFERYAIVSRGDIVDAMQKLQINQQESQISHEIGHAAQADQIDATPKSVN</sequence>
<dbReference type="PROSITE" id="PS51900">
    <property type="entry name" value="CB"/>
    <property type="match status" value="1"/>
</dbReference>
<dbReference type="InterPro" id="IPR011010">
    <property type="entry name" value="DNA_brk_join_enz"/>
</dbReference>
<dbReference type="EMBL" id="JACCCU010000001">
    <property type="protein sequence ID" value="NYF88892.1"/>
    <property type="molecule type" value="Genomic_DNA"/>
</dbReference>
<comment type="caution">
    <text evidence="8">The sequence shown here is derived from an EMBL/GenBank/DDBJ whole genome shotgun (WGS) entry which is preliminary data.</text>
</comment>
<dbReference type="PROSITE" id="PS51898">
    <property type="entry name" value="TYR_RECOMBINASE"/>
    <property type="match status" value="1"/>
</dbReference>